<dbReference type="OrthoDB" id="408493at2759"/>
<evidence type="ECO:0000256" key="2">
    <source>
        <dbReference type="ARBA" id="ARBA00009976"/>
    </source>
</evidence>
<feature type="transmembrane region" description="Helical" evidence="7">
    <location>
        <begin position="223"/>
        <end position="241"/>
    </location>
</feature>
<keyword evidence="4 7" id="KW-0812">Transmembrane</keyword>
<evidence type="ECO:0000313" key="9">
    <source>
        <dbReference type="Proteomes" id="UP000678499"/>
    </source>
</evidence>
<feature type="transmembrane region" description="Helical" evidence="7">
    <location>
        <begin position="256"/>
        <end position="278"/>
    </location>
</feature>
<keyword evidence="9" id="KW-1185">Reference proteome</keyword>
<dbReference type="PIRSF" id="PIRSF005799">
    <property type="entry name" value="UDP-gal_transpt"/>
    <property type="match status" value="1"/>
</dbReference>
<keyword evidence="3" id="KW-0813">Transport</keyword>
<comment type="subcellular location">
    <subcellularLocation>
        <location evidence="1">Membrane</location>
        <topology evidence="1">Multi-pass membrane protein</topology>
    </subcellularLocation>
</comment>
<feature type="transmembrane region" description="Helical" evidence="7">
    <location>
        <begin position="315"/>
        <end position="333"/>
    </location>
</feature>
<evidence type="ECO:0000256" key="7">
    <source>
        <dbReference type="SAM" id="Phobius"/>
    </source>
</evidence>
<dbReference type="NCBIfam" id="TIGR00803">
    <property type="entry name" value="nst"/>
    <property type="match status" value="1"/>
</dbReference>
<proteinExistence type="inferred from homology"/>
<keyword evidence="6 7" id="KW-0472">Membrane</keyword>
<evidence type="ECO:0000256" key="4">
    <source>
        <dbReference type="ARBA" id="ARBA00022692"/>
    </source>
</evidence>
<feature type="transmembrane region" description="Helical" evidence="7">
    <location>
        <begin position="151"/>
        <end position="170"/>
    </location>
</feature>
<reference evidence="8" key="1">
    <citation type="submission" date="2020-11" db="EMBL/GenBank/DDBJ databases">
        <authorList>
            <person name="Tran Van P."/>
        </authorList>
    </citation>
    <scope>NUCLEOTIDE SEQUENCE</scope>
</reference>
<evidence type="ECO:0000256" key="3">
    <source>
        <dbReference type="ARBA" id="ARBA00022597"/>
    </source>
</evidence>
<evidence type="ECO:0000256" key="5">
    <source>
        <dbReference type="ARBA" id="ARBA00022989"/>
    </source>
</evidence>
<gene>
    <name evidence="8" type="ORF">NMOB1V02_LOCUS3004</name>
</gene>
<evidence type="ECO:0008006" key="10">
    <source>
        <dbReference type="Google" id="ProtNLM"/>
    </source>
</evidence>
<keyword evidence="3" id="KW-0762">Sugar transport</keyword>
<dbReference type="EMBL" id="CAJPEX010000371">
    <property type="protein sequence ID" value="CAG0915356.1"/>
    <property type="molecule type" value="Genomic_DNA"/>
</dbReference>
<keyword evidence="5 7" id="KW-1133">Transmembrane helix</keyword>
<dbReference type="Proteomes" id="UP000678499">
    <property type="component" value="Unassembled WGS sequence"/>
</dbReference>
<name>A0A7R9GC07_9CRUS</name>
<evidence type="ECO:0000256" key="1">
    <source>
        <dbReference type="ARBA" id="ARBA00004141"/>
    </source>
</evidence>
<organism evidence="8">
    <name type="scientific">Notodromas monacha</name>
    <dbReference type="NCBI Taxonomy" id="399045"/>
    <lineage>
        <taxon>Eukaryota</taxon>
        <taxon>Metazoa</taxon>
        <taxon>Ecdysozoa</taxon>
        <taxon>Arthropoda</taxon>
        <taxon>Crustacea</taxon>
        <taxon>Oligostraca</taxon>
        <taxon>Ostracoda</taxon>
        <taxon>Podocopa</taxon>
        <taxon>Podocopida</taxon>
        <taxon>Cypridocopina</taxon>
        <taxon>Cypridoidea</taxon>
        <taxon>Cyprididae</taxon>
        <taxon>Notodromas</taxon>
    </lineage>
</organism>
<dbReference type="PANTHER" id="PTHR10231">
    <property type="entry name" value="NUCLEOTIDE-SUGAR TRANSMEMBRANE TRANSPORTER"/>
    <property type="match status" value="1"/>
</dbReference>
<accession>A0A7R9GC07</accession>
<comment type="similarity">
    <text evidence="2">Belongs to the nucleotide-sugar transporter family. SLC35A subfamily.</text>
</comment>
<dbReference type="GO" id="GO:0015165">
    <property type="term" value="F:pyrimidine nucleotide-sugar transmembrane transporter activity"/>
    <property type="evidence" value="ECO:0007669"/>
    <property type="project" value="InterPro"/>
</dbReference>
<dbReference type="EMBL" id="OA882408">
    <property type="protein sequence ID" value="CAD7275204.1"/>
    <property type="molecule type" value="Genomic_DNA"/>
</dbReference>
<dbReference type="SUPFAM" id="SSF103481">
    <property type="entry name" value="Multidrug resistance efflux transporter EmrE"/>
    <property type="match status" value="1"/>
</dbReference>
<feature type="transmembrane region" description="Helical" evidence="7">
    <location>
        <begin position="15"/>
        <end position="37"/>
    </location>
</feature>
<dbReference type="Pfam" id="PF04142">
    <property type="entry name" value="Nuc_sug_transp"/>
    <property type="match status" value="1"/>
</dbReference>
<dbReference type="GO" id="GO:0000139">
    <property type="term" value="C:Golgi membrane"/>
    <property type="evidence" value="ECO:0007669"/>
    <property type="project" value="InterPro"/>
</dbReference>
<evidence type="ECO:0000313" key="8">
    <source>
        <dbReference type="EMBL" id="CAD7275204.1"/>
    </source>
</evidence>
<evidence type="ECO:0000256" key="6">
    <source>
        <dbReference type="ARBA" id="ARBA00023136"/>
    </source>
</evidence>
<feature type="transmembrane region" description="Helical" evidence="7">
    <location>
        <begin position="285"/>
        <end position="303"/>
    </location>
</feature>
<feature type="transmembrane region" description="Helical" evidence="7">
    <location>
        <begin position="123"/>
        <end position="144"/>
    </location>
</feature>
<dbReference type="AlphaFoldDB" id="A0A7R9GC07"/>
<feature type="transmembrane region" description="Helical" evidence="7">
    <location>
        <begin position="49"/>
        <end position="72"/>
    </location>
</feature>
<dbReference type="InterPro" id="IPR037185">
    <property type="entry name" value="EmrE-like"/>
</dbReference>
<protein>
    <recommendedName>
        <fullName evidence="10">UDP-galactose transporter</fullName>
    </recommendedName>
</protein>
<dbReference type="InterPro" id="IPR007271">
    <property type="entry name" value="Nuc_sug_transpt"/>
</dbReference>
<feature type="transmembrane region" description="Helical" evidence="7">
    <location>
        <begin position="190"/>
        <end position="211"/>
    </location>
</feature>
<sequence>MLIAEKTPVGRKVKFLKWASLFALMCQSVVATAMLRYSRERQPDPKKQYLTSSSVAMAELYKLLMSSVFLLIDLDFSWSEYKTAFRQSFVLDWTDTLKSMLPAFLYLIQNNLLWAASNYLDPAVYLATYQTKILTTALFMVVLLGRTISRIQWFSLLLLILGVTLLQVGLHDHKGRILSTDSLSEPLFGLLLLVTACFLSGFAGVYFELILKSSPVSLWMRNVQMSSASLAFGIMTCYFYDAEVVWRKGLFHGFDWFVWLTIVAWASGGLLVACAIKYADNIMKGFATAFAIVISAFTDSVFFGSRLTSVSQSGAALVVISVLFYHGVCWGIFPRMRISFPKANTVSCIEPETTKVKTEIISQSQKDSKSTALIDG</sequence>